<dbReference type="Pfam" id="PF01776">
    <property type="entry name" value="Ribosomal_L22e"/>
    <property type="match status" value="1"/>
</dbReference>
<evidence type="ECO:0000256" key="2">
    <source>
        <dbReference type="ARBA" id="ARBA00022980"/>
    </source>
</evidence>
<reference evidence="4" key="1">
    <citation type="journal article" date="2019" name="G3 (Bethesda)">
        <title>Genome Assemblies of Two Rare Opportunistic Yeast Pathogens: Diutina rugosa (syn. Candida rugosa) and Trichomonascus ciferrii (syn. Candida ciferrii).</title>
        <authorList>
            <person name="Mixao V."/>
            <person name="Saus E."/>
            <person name="Hansen A.P."/>
            <person name="Lass-Florl C."/>
            <person name="Gabaldon T."/>
        </authorList>
    </citation>
    <scope>NUCLEOTIDE SEQUENCE</scope>
    <source>
        <strain evidence="4">CBS 4856</strain>
    </source>
</reference>
<dbReference type="Gene3D" id="3.30.1360.210">
    <property type="match status" value="1"/>
</dbReference>
<dbReference type="GO" id="GO:0003735">
    <property type="term" value="F:structural constituent of ribosome"/>
    <property type="evidence" value="ECO:0007669"/>
    <property type="project" value="InterPro"/>
</dbReference>
<protein>
    <recommendedName>
        <fullName evidence="6">Ribosomal protein L22e</fullName>
    </recommendedName>
</protein>
<keyword evidence="3" id="KW-0687">Ribonucleoprotein</keyword>
<dbReference type="GO" id="GO:0005737">
    <property type="term" value="C:cytoplasm"/>
    <property type="evidence" value="ECO:0007669"/>
    <property type="project" value="UniProtKB-ARBA"/>
</dbReference>
<dbReference type="EMBL" id="SWFS01000259">
    <property type="protein sequence ID" value="KAA8912268.1"/>
    <property type="molecule type" value="Genomic_DNA"/>
</dbReference>
<dbReference type="GO" id="GO:1990904">
    <property type="term" value="C:ribonucleoprotein complex"/>
    <property type="evidence" value="ECO:0007669"/>
    <property type="project" value="UniProtKB-KW"/>
</dbReference>
<comment type="similarity">
    <text evidence="1">Belongs to the eukaryotic ribosomal protein eL22 family.</text>
</comment>
<evidence type="ECO:0000256" key="3">
    <source>
        <dbReference type="ARBA" id="ARBA00023274"/>
    </source>
</evidence>
<dbReference type="AlphaFoldDB" id="A0A642V3N8"/>
<evidence type="ECO:0000313" key="5">
    <source>
        <dbReference type="Proteomes" id="UP000761534"/>
    </source>
</evidence>
<proteinExistence type="inferred from homology"/>
<keyword evidence="2" id="KW-0689">Ribosomal protein</keyword>
<dbReference type="OrthoDB" id="10259820at2759"/>
<accession>A0A642V3N8</accession>
<dbReference type="PANTHER" id="PTHR10064">
    <property type="entry name" value="60S RIBOSOMAL PROTEIN L22"/>
    <property type="match status" value="1"/>
</dbReference>
<dbReference type="GO" id="GO:0003723">
    <property type="term" value="F:RNA binding"/>
    <property type="evidence" value="ECO:0007669"/>
    <property type="project" value="TreeGrafter"/>
</dbReference>
<name>A0A642V3N8_9ASCO</name>
<sequence length="123" mass="14187">MAPVKTQKKQQKQGKKFVIDASANADNEIIDMAALEKFLVEHIKVDNRTGNLGDAVQVSRNGNKIQIVSYTKFSGKYVKYLTKRFLKKNSLRDWLRVVASSKNVYELRFFNLVLSDEEEEDEE</sequence>
<dbReference type="Proteomes" id="UP000761534">
    <property type="component" value="Unassembled WGS sequence"/>
</dbReference>
<keyword evidence="5" id="KW-1185">Reference proteome</keyword>
<dbReference type="InterPro" id="IPR002671">
    <property type="entry name" value="Ribosomal_eL22"/>
</dbReference>
<dbReference type="InterPro" id="IPR038526">
    <property type="entry name" value="Ribosomal_eL22_sf"/>
</dbReference>
<organism evidence="4 5">
    <name type="scientific">Trichomonascus ciferrii</name>
    <dbReference type="NCBI Taxonomy" id="44093"/>
    <lineage>
        <taxon>Eukaryota</taxon>
        <taxon>Fungi</taxon>
        <taxon>Dikarya</taxon>
        <taxon>Ascomycota</taxon>
        <taxon>Saccharomycotina</taxon>
        <taxon>Dipodascomycetes</taxon>
        <taxon>Dipodascales</taxon>
        <taxon>Trichomonascaceae</taxon>
        <taxon>Trichomonascus</taxon>
        <taxon>Trichomonascus ciferrii complex</taxon>
    </lineage>
</organism>
<evidence type="ECO:0000313" key="4">
    <source>
        <dbReference type="EMBL" id="KAA8912268.1"/>
    </source>
</evidence>
<comment type="caution">
    <text evidence="4">The sequence shown here is derived from an EMBL/GenBank/DDBJ whole genome shotgun (WGS) entry which is preliminary data.</text>
</comment>
<dbReference type="VEuPathDB" id="FungiDB:TRICI_003548"/>
<evidence type="ECO:0008006" key="6">
    <source>
        <dbReference type="Google" id="ProtNLM"/>
    </source>
</evidence>
<dbReference type="FunFam" id="3.30.1360.210:FF:000001">
    <property type="entry name" value="60S ribosomal protein L22 1"/>
    <property type="match status" value="1"/>
</dbReference>
<dbReference type="PANTHER" id="PTHR10064:SF31">
    <property type="entry name" value="LARGE RIBOSOMAL SUBUNIT PROTEIN EL22A-RELATED"/>
    <property type="match status" value="1"/>
</dbReference>
<evidence type="ECO:0000256" key="1">
    <source>
        <dbReference type="ARBA" id="ARBA00007817"/>
    </source>
</evidence>
<dbReference type="GO" id="GO:0005840">
    <property type="term" value="C:ribosome"/>
    <property type="evidence" value="ECO:0007669"/>
    <property type="project" value="UniProtKB-KW"/>
</dbReference>
<dbReference type="GO" id="GO:0002181">
    <property type="term" value="P:cytoplasmic translation"/>
    <property type="evidence" value="ECO:0007669"/>
    <property type="project" value="TreeGrafter"/>
</dbReference>
<gene>
    <name evidence="4" type="ORF">TRICI_003548</name>
</gene>